<proteinExistence type="predicted"/>
<dbReference type="Pfam" id="PF23435">
    <property type="entry name" value="DUF7121"/>
    <property type="match status" value="1"/>
</dbReference>
<dbReference type="InterPro" id="IPR055545">
    <property type="entry name" value="DUF7121"/>
</dbReference>
<evidence type="ECO:0000256" key="1">
    <source>
        <dbReference type="SAM" id="Coils"/>
    </source>
</evidence>
<feature type="coiled-coil region" evidence="1">
    <location>
        <begin position="13"/>
        <end position="262"/>
    </location>
</feature>
<dbReference type="EMBL" id="DTFF01000024">
    <property type="protein sequence ID" value="HGI87388.1"/>
    <property type="molecule type" value="Genomic_DNA"/>
</dbReference>
<evidence type="ECO:0000313" key="2">
    <source>
        <dbReference type="EMBL" id="HGI87388.1"/>
    </source>
</evidence>
<dbReference type="AlphaFoldDB" id="A0A7C4FH71"/>
<name>A0A7C4FH71_9CREN</name>
<reference evidence="2" key="1">
    <citation type="journal article" date="2020" name="mSystems">
        <title>Genome- and Community-Level Interaction Insights into Carbon Utilization and Element Cycling Functions of Hydrothermarchaeota in Hydrothermal Sediment.</title>
        <authorList>
            <person name="Zhou Z."/>
            <person name="Liu Y."/>
            <person name="Xu W."/>
            <person name="Pan J."/>
            <person name="Luo Z.H."/>
            <person name="Li M."/>
        </authorList>
    </citation>
    <scope>NUCLEOTIDE SEQUENCE [LARGE SCALE GENOMIC DNA]</scope>
    <source>
        <strain evidence="2">SpSt-732</strain>
    </source>
</reference>
<comment type="caution">
    <text evidence="2">The sequence shown here is derived from an EMBL/GenBank/DDBJ whole genome shotgun (WGS) entry which is preliminary data.</text>
</comment>
<accession>A0A7C4FH71</accession>
<sequence>MTQTIEEKLLVELGSLRDELQNLVLKREELRSALRNVREELNAVRDELRKKRFELADTKMKLASLREEIAKVKNDIKSLKEKFTNALNNFKQASSELRALARGSSDNTIDELRQKIEELEWNLITTPNISIEREKQIVSEISRLEQKMRALISQQLKYTNVVENYEKSRREVNELRELISKKKEYLDELIKQLIALKESRDKVKNEITILIDNIKKLKNKRDEIKAQLTSISNTIKEKRTRYQEILRELRRLKEESKRREQYKVLKEKKEHVMKKMSQGERLTIYDLYIVYSSENSDKNTS</sequence>
<keyword evidence="1" id="KW-0175">Coiled coil</keyword>
<gene>
    <name evidence="2" type="ORF">ENV14_03225</name>
</gene>
<protein>
    <submittedName>
        <fullName evidence="2">Uncharacterized protein</fullName>
    </submittedName>
</protein>
<dbReference type="Gene3D" id="1.10.287.1490">
    <property type="match status" value="1"/>
</dbReference>
<organism evidence="2">
    <name type="scientific">Ignisphaera aggregans</name>
    <dbReference type="NCBI Taxonomy" id="334771"/>
    <lineage>
        <taxon>Archaea</taxon>
        <taxon>Thermoproteota</taxon>
        <taxon>Thermoprotei</taxon>
        <taxon>Desulfurococcales</taxon>
        <taxon>Desulfurococcaceae</taxon>
        <taxon>Ignisphaera</taxon>
    </lineage>
</organism>
<dbReference type="SUPFAM" id="SSF58104">
    <property type="entry name" value="Methyl-accepting chemotaxis protein (MCP) signaling domain"/>
    <property type="match status" value="1"/>
</dbReference>